<dbReference type="InterPro" id="IPR059000">
    <property type="entry name" value="ATPase_P-type_domA"/>
</dbReference>
<dbReference type="GO" id="GO:0012505">
    <property type="term" value="C:endomembrane system"/>
    <property type="evidence" value="ECO:0007669"/>
    <property type="project" value="UniProtKB-SubCell"/>
</dbReference>
<evidence type="ECO:0000256" key="2">
    <source>
        <dbReference type="ARBA" id="ARBA00006024"/>
    </source>
</evidence>
<dbReference type="FunFam" id="3.30.70.100:FF:000005">
    <property type="entry name" value="Copper-exporting P-type ATPase A"/>
    <property type="match status" value="1"/>
</dbReference>
<feature type="compositionally biased region" description="Low complexity" evidence="12">
    <location>
        <begin position="295"/>
        <end position="304"/>
    </location>
</feature>
<dbReference type="GO" id="GO:0016887">
    <property type="term" value="F:ATP hydrolysis activity"/>
    <property type="evidence" value="ECO:0007669"/>
    <property type="project" value="InterPro"/>
</dbReference>
<dbReference type="Gene3D" id="2.70.150.10">
    <property type="entry name" value="Calcium-transporting ATPase, cytoplasmic transduction domain A"/>
    <property type="match status" value="1"/>
</dbReference>
<dbReference type="PANTHER" id="PTHR43520:SF8">
    <property type="entry name" value="P-TYPE CU(+) TRANSPORTER"/>
    <property type="match status" value="1"/>
</dbReference>
<feature type="compositionally biased region" description="Acidic residues" evidence="12">
    <location>
        <begin position="1244"/>
        <end position="1258"/>
    </location>
</feature>
<keyword evidence="11 13" id="KW-0472">Membrane</keyword>
<feature type="region of interest" description="Disordered" evidence="12">
    <location>
        <begin position="344"/>
        <end position="388"/>
    </location>
</feature>
<dbReference type="Gene3D" id="3.30.70.100">
    <property type="match status" value="2"/>
</dbReference>
<keyword evidence="6" id="KW-0813">Transport</keyword>
<evidence type="ECO:0000256" key="13">
    <source>
        <dbReference type="SAM" id="Phobius"/>
    </source>
</evidence>
<name>A0AAD3DEH5_9CHLO</name>
<dbReference type="PROSITE" id="PS01047">
    <property type="entry name" value="HMA_1"/>
    <property type="match status" value="2"/>
</dbReference>
<dbReference type="Pfam" id="PF00702">
    <property type="entry name" value="Hydrolase"/>
    <property type="match status" value="1"/>
</dbReference>
<dbReference type="InterPro" id="IPR006122">
    <property type="entry name" value="HMA_Cu_ion-bd"/>
</dbReference>
<dbReference type="SUPFAM" id="SSF56784">
    <property type="entry name" value="HAD-like"/>
    <property type="match status" value="1"/>
</dbReference>
<dbReference type="GO" id="GO:0005524">
    <property type="term" value="F:ATP binding"/>
    <property type="evidence" value="ECO:0007669"/>
    <property type="project" value="InterPro"/>
</dbReference>
<evidence type="ECO:0000256" key="10">
    <source>
        <dbReference type="ARBA" id="ARBA00023008"/>
    </source>
</evidence>
<evidence type="ECO:0000313" key="15">
    <source>
        <dbReference type="EMBL" id="GFR40300.1"/>
    </source>
</evidence>
<feature type="transmembrane region" description="Helical" evidence="13">
    <location>
        <begin position="838"/>
        <end position="859"/>
    </location>
</feature>
<dbReference type="GO" id="GO:0005507">
    <property type="term" value="F:copper ion binding"/>
    <property type="evidence" value="ECO:0007669"/>
    <property type="project" value="InterPro"/>
</dbReference>
<dbReference type="NCBIfam" id="TIGR00003">
    <property type="entry name" value="copper ion binding protein"/>
    <property type="match status" value="1"/>
</dbReference>
<dbReference type="InterPro" id="IPR023299">
    <property type="entry name" value="ATPase_P-typ_cyto_dom_N"/>
</dbReference>
<feature type="transmembrane region" description="Helical" evidence="13">
    <location>
        <begin position="679"/>
        <end position="697"/>
    </location>
</feature>
<dbReference type="InterPro" id="IPR001757">
    <property type="entry name" value="P_typ_ATPase"/>
</dbReference>
<keyword evidence="7" id="KW-0460">Magnesium</keyword>
<keyword evidence="10" id="KW-0186">Copper</keyword>
<dbReference type="InterPro" id="IPR008250">
    <property type="entry name" value="ATPase_P-typ_transduc_dom_A_sf"/>
</dbReference>
<dbReference type="Gene3D" id="3.40.1110.10">
    <property type="entry name" value="Calcium-transporting ATPase, cytoplasmic domain N"/>
    <property type="match status" value="1"/>
</dbReference>
<keyword evidence="6" id="KW-0406">Ion transport</keyword>
<keyword evidence="9 13" id="KW-1133">Transmembrane helix</keyword>
<feature type="region of interest" description="Disordered" evidence="12">
    <location>
        <begin position="272"/>
        <end position="304"/>
    </location>
</feature>
<evidence type="ECO:0000256" key="8">
    <source>
        <dbReference type="ARBA" id="ARBA00022967"/>
    </source>
</evidence>
<feature type="domain" description="HMA" evidence="14">
    <location>
        <begin position="399"/>
        <end position="465"/>
    </location>
</feature>
<dbReference type="FunFam" id="3.30.70.100:FF:000033">
    <property type="entry name" value="Copper-transporting ATPase HMA5"/>
    <property type="match status" value="1"/>
</dbReference>
<sequence>MHNSGVETAAGAPSSGYVCEARDGAFVAGKAVLGDSTECFGDTACAPALACCAGTAAQKSCCSATLQPGCSGSISHACALPSSSVMAAPSKPPSKPGAGGCCCCGCGEGVPCTCGTVTLRLSAYDPALNPDELFELCRCDCNDCKCNSSEQLTKAASLSAGGTDWQYPAFTFKYSPYSSSPSAVQQQHNHHYGSPAAAAREALARRQSLARQLLVEAKALGVAGVKVDQHRGVVEVWAPLASSSAATSAAAVKALRAAMGALLAKLGFGTPAATHGSDQQQQPSPLASPGPSPSPTSAAAAASPQTWGAAASAVGVKALQGAQSALPDSPRTPRDTSASAAATITIPTSTPPSPEPAAIGPFPAPSQSSASAVPSQPGAGGAVPPLQDQWPPLLPPIMRTADFTVRGMTCAACVAALEGQLRRLPGVGAVAVSLMTERAQVEYDPAAVGLADLQDAIEGCGFEAALATEAQEPGAARLVIRGMTCAACSAAVEAALRGVAGVREASVNLMANQALIKYDPRVLGGPRELVEAVEEAGYGAALWKEGEDDAGGVLHAHEAAKWRRQLLLSCFFSVPLLLLSMAAMLPPFMMLDRSWLLFGRVPALWVVELLLAAPVQFVCGATFYRSAFASLRHGSPNMSLLVALGTSAAFGYSLVSLGLAAAGVGAAGGAGGAAPEGGVYFETSALIITFVLMGKWLESGAKARTADVVGSLLSLAPRTASLLLLDRGSGRVLAEREIPVELIQVGDVLRVLPGAAVPADGVVLAGRSGVDESMITGESLPVRKMVGAQLIGGTVNGEGVLLMRATAVGSASVLAGIARLVREAQTSKAPVQAVADSIAAYFVPTIILISLLVFFAWLAAGLAGLVPPSALPPGVTPPLLALLHAISVVVIACPCGLGLATPTAVMVGTGVAARQGILIKGGAALERAHKARVIVFDKTGTLTRGDCAVRQMLRLDLDGRPVATDAVAAGGNAAPAKGAAAVDYDGAAAANGEDGGEAGVAAWPRRQLLCLLAAVESSSEHVLAKAIVSYCATELLPDGGGTGGSAAARAAAAAVAGKDVQVREVVAVPGRGVACVAELSADAVAAVHAALGDDGSPRALNAGGPAALAIAIGNATWMEERGCALGPAAAAAIRRLERREGCTVVAVAAGGRPIALLALRDSIKPEAPRVVSALHGMGLEVWMATGDSRRVAYAVASELGIPRSRVVSEATPATKLELIRDLKAGRTPAAAAALAAAAANTPDSDSDEDDGDVGEEEGTNGGTAEVDSTRYAGRKQPPPGLRAHVVVDVGKGGGLGSGGAAEEDGLRAPLLPPAAAVKPASPTSVRDSGRRGSRWSWPWLRAAPTGPTAADAAVAKPRVVAMVGDGINDSPALSEADVGVAIGAGTDIAVEAASVVLMRSNLEDVVVALHLSRTTFRRILLNFLWAYGYNAAAVPLAAGVLWPLTHALVPPWVAGAAMAASSVSVVASSLALKAYRRPRI</sequence>
<dbReference type="InterPro" id="IPR023298">
    <property type="entry name" value="ATPase_P-typ_TM_dom_sf"/>
</dbReference>
<feature type="transmembrane region" description="Helical" evidence="13">
    <location>
        <begin position="1419"/>
        <end position="1440"/>
    </location>
</feature>
<feature type="transmembrane region" description="Helical" evidence="13">
    <location>
        <begin position="605"/>
        <end position="628"/>
    </location>
</feature>
<dbReference type="SUPFAM" id="SSF81665">
    <property type="entry name" value="Calcium ATPase, transmembrane domain M"/>
    <property type="match status" value="1"/>
</dbReference>
<evidence type="ECO:0000256" key="7">
    <source>
        <dbReference type="ARBA" id="ARBA00022842"/>
    </source>
</evidence>
<evidence type="ECO:0000256" key="1">
    <source>
        <dbReference type="ARBA" id="ARBA00004127"/>
    </source>
</evidence>
<gene>
    <name evidence="15" type="ORF">Agub_g482</name>
</gene>
<comment type="similarity">
    <text evidence="2">Belongs to the cation transport ATPase (P-type) (TC 3.A.3) family. Type IB subfamily.</text>
</comment>
<reference evidence="15 16" key="1">
    <citation type="journal article" date="2021" name="Sci. Rep.">
        <title>Genome sequencing of the multicellular alga Astrephomene provides insights into convergent evolution of germ-soma differentiation.</title>
        <authorList>
            <person name="Yamashita S."/>
            <person name="Yamamoto K."/>
            <person name="Matsuzaki R."/>
            <person name="Suzuki S."/>
            <person name="Yamaguchi H."/>
            <person name="Hirooka S."/>
            <person name="Minakuchi Y."/>
            <person name="Miyagishima S."/>
            <person name="Kawachi M."/>
            <person name="Toyoda A."/>
            <person name="Nozaki H."/>
        </authorList>
    </citation>
    <scope>NUCLEOTIDE SEQUENCE [LARGE SCALE GENOMIC DNA]</scope>
    <source>
        <strain evidence="15 16">NIES-4017</strain>
    </source>
</reference>
<evidence type="ECO:0000313" key="16">
    <source>
        <dbReference type="Proteomes" id="UP001054857"/>
    </source>
</evidence>
<dbReference type="EMBL" id="BMAR01000001">
    <property type="protein sequence ID" value="GFR40300.1"/>
    <property type="molecule type" value="Genomic_DNA"/>
</dbReference>
<evidence type="ECO:0000256" key="12">
    <source>
        <dbReference type="SAM" id="MobiDB-lite"/>
    </source>
</evidence>
<keyword evidence="8" id="KW-1278">Translocase</keyword>
<evidence type="ECO:0000256" key="3">
    <source>
        <dbReference type="ARBA" id="ARBA00022692"/>
    </source>
</evidence>
<dbReference type="Pfam" id="PF00403">
    <property type="entry name" value="HMA"/>
    <property type="match status" value="2"/>
</dbReference>
<dbReference type="PROSITE" id="PS00154">
    <property type="entry name" value="ATPASE_E1_E2"/>
    <property type="match status" value="1"/>
</dbReference>
<protein>
    <recommendedName>
        <fullName evidence="14">HMA domain-containing protein</fullName>
    </recommendedName>
</protein>
<evidence type="ECO:0000256" key="9">
    <source>
        <dbReference type="ARBA" id="ARBA00022989"/>
    </source>
</evidence>
<accession>A0AAD3DEH5</accession>
<dbReference type="Gene3D" id="3.40.50.1000">
    <property type="entry name" value="HAD superfamily/HAD-like"/>
    <property type="match status" value="2"/>
</dbReference>
<dbReference type="InterPro" id="IPR006121">
    <property type="entry name" value="HMA_dom"/>
</dbReference>
<evidence type="ECO:0000256" key="5">
    <source>
        <dbReference type="ARBA" id="ARBA00022737"/>
    </source>
</evidence>
<dbReference type="CDD" id="cd02094">
    <property type="entry name" value="P-type_ATPase_Cu-like"/>
    <property type="match status" value="1"/>
</dbReference>
<dbReference type="SUPFAM" id="SSF55008">
    <property type="entry name" value="HMA, heavy metal-associated domain"/>
    <property type="match status" value="2"/>
</dbReference>
<dbReference type="GO" id="GO:0043682">
    <property type="term" value="F:P-type divalent copper transporter activity"/>
    <property type="evidence" value="ECO:0007669"/>
    <property type="project" value="TreeGrafter"/>
</dbReference>
<feature type="transmembrane region" description="Helical" evidence="13">
    <location>
        <begin position="879"/>
        <end position="900"/>
    </location>
</feature>
<dbReference type="Pfam" id="PF00122">
    <property type="entry name" value="E1-E2_ATPase"/>
    <property type="match status" value="1"/>
</dbReference>
<keyword evidence="16" id="KW-1185">Reference proteome</keyword>
<comment type="caution">
    <text evidence="15">The sequence shown here is derived from an EMBL/GenBank/DDBJ whole genome shotgun (WGS) entry which is preliminary data.</text>
</comment>
<keyword evidence="3 13" id="KW-0812">Transmembrane</keyword>
<dbReference type="GO" id="GO:0016020">
    <property type="term" value="C:membrane"/>
    <property type="evidence" value="ECO:0007669"/>
    <property type="project" value="InterPro"/>
</dbReference>
<feature type="region of interest" description="Disordered" evidence="12">
    <location>
        <begin position="1233"/>
        <end position="1281"/>
    </location>
</feature>
<organism evidence="15 16">
    <name type="scientific">Astrephomene gubernaculifera</name>
    <dbReference type="NCBI Taxonomy" id="47775"/>
    <lineage>
        <taxon>Eukaryota</taxon>
        <taxon>Viridiplantae</taxon>
        <taxon>Chlorophyta</taxon>
        <taxon>core chlorophytes</taxon>
        <taxon>Chlorophyceae</taxon>
        <taxon>CS clade</taxon>
        <taxon>Chlamydomonadales</taxon>
        <taxon>Astrephomenaceae</taxon>
        <taxon>Astrephomene</taxon>
    </lineage>
</organism>
<feature type="transmembrane region" description="Helical" evidence="13">
    <location>
        <begin position="640"/>
        <end position="667"/>
    </location>
</feature>
<dbReference type="SUPFAM" id="SSF81660">
    <property type="entry name" value="Metal cation-transporting ATPase, ATP-binding domain N"/>
    <property type="match status" value="1"/>
</dbReference>
<dbReference type="FunFam" id="2.70.150.10:FF:000002">
    <property type="entry name" value="Copper-transporting ATPase 1, putative"/>
    <property type="match status" value="1"/>
</dbReference>
<dbReference type="NCBIfam" id="TIGR01494">
    <property type="entry name" value="ATPase_P-type"/>
    <property type="match status" value="2"/>
</dbReference>
<dbReference type="PRINTS" id="PR00942">
    <property type="entry name" value="CUATPASEI"/>
</dbReference>
<keyword evidence="6" id="KW-0187">Copper transport</keyword>
<dbReference type="InterPro" id="IPR023214">
    <property type="entry name" value="HAD_sf"/>
</dbReference>
<dbReference type="Proteomes" id="UP001054857">
    <property type="component" value="Unassembled WGS sequence"/>
</dbReference>
<evidence type="ECO:0000259" key="14">
    <source>
        <dbReference type="PROSITE" id="PS50846"/>
    </source>
</evidence>
<dbReference type="PROSITE" id="PS50846">
    <property type="entry name" value="HMA_2"/>
    <property type="match status" value="2"/>
</dbReference>
<proteinExistence type="inferred from homology"/>
<comment type="subcellular location">
    <subcellularLocation>
        <location evidence="1">Endomembrane system</location>
        <topology evidence="1">Multi-pass membrane protein</topology>
    </subcellularLocation>
</comment>
<dbReference type="InterPro" id="IPR017969">
    <property type="entry name" value="Heavy-metal-associated_CS"/>
</dbReference>
<dbReference type="PRINTS" id="PR00943">
    <property type="entry name" value="CUATPASE"/>
</dbReference>
<feature type="transmembrane region" description="Helical" evidence="13">
    <location>
        <begin position="1452"/>
        <end position="1472"/>
    </location>
</feature>
<evidence type="ECO:0000256" key="11">
    <source>
        <dbReference type="ARBA" id="ARBA00023136"/>
    </source>
</evidence>
<dbReference type="PRINTS" id="PR00119">
    <property type="entry name" value="CATATPASE"/>
</dbReference>
<dbReference type="PANTHER" id="PTHR43520">
    <property type="entry name" value="ATP7, ISOFORM B"/>
    <property type="match status" value="1"/>
</dbReference>
<dbReference type="InterPro" id="IPR018303">
    <property type="entry name" value="ATPase_P-typ_P_site"/>
</dbReference>
<evidence type="ECO:0000256" key="4">
    <source>
        <dbReference type="ARBA" id="ARBA00022723"/>
    </source>
</evidence>
<feature type="domain" description="HMA" evidence="14">
    <location>
        <begin position="474"/>
        <end position="541"/>
    </location>
</feature>
<evidence type="ECO:0000256" key="6">
    <source>
        <dbReference type="ARBA" id="ARBA00022796"/>
    </source>
</evidence>
<feature type="compositionally biased region" description="Low complexity" evidence="12">
    <location>
        <begin position="356"/>
        <end position="388"/>
    </location>
</feature>
<keyword evidence="4" id="KW-0479">Metal-binding</keyword>
<feature type="transmembrane region" description="Helical" evidence="13">
    <location>
        <begin position="566"/>
        <end position="585"/>
    </location>
</feature>
<dbReference type="InterPro" id="IPR036163">
    <property type="entry name" value="HMA_dom_sf"/>
</dbReference>
<dbReference type="GO" id="GO:0055070">
    <property type="term" value="P:copper ion homeostasis"/>
    <property type="evidence" value="ECO:0007669"/>
    <property type="project" value="TreeGrafter"/>
</dbReference>
<dbReference type="CDD" id="cd00371">
    <property type="entry name" value="HMA"/>
    <property type="match status" value="2"/>
</dbReference>
<keyword evidence="5" id="KW-0677">Repeat</keyword>
<dbReference type="InterPro" id="IPR036412">
    <property type="entry name" value="HAD-like_sf"/>
</dbReference>
<dbReference type="SUPFAM" id="SSF81653">
    <property type="entry name" value="Calcium ATPase, transduction domain A"/>
    <property type="match status" value="1"/>
</dbReference>